<comment type="caution">
    <text evidence="1">The sequence shown here is derived from an EMBL/GenBank/DDBJ whole genome shotgun (WGS) entry which is preliminary data.</text>
</comment>
<evidence type="ECO:0000313" key="1">
    <source>
        <dbReference type="EMBL" id="MFC4404889.1"/>
    </source>
</evidence>
<gene>
    <name evidence="1" type="ORF">ACFOY7_17595</name>
</gene>
<keyword evidence="2" id="KW-1185">Reference proteome</keyword>
<accession>A0ABV8X3N1</accession>
<proteinExistence type="predicted"/>
<reference evidence="2" key="1">
    <citation type="journal article" date="2019" name="Int. J. Syst. Evol. Microbiol.">
        <title>The Global Catalogue of Microorganisms (GCM) 10K type strain sequencing project: providing services to taxonomists for standard genome sequencing and annotation.</title>
        <authorList>
            <consortium name="The Broad Institute Genomics Platform"/>
            <consortium name="The Broad Institute Genome Sequencing Center for Infectious Disease"/>
            <person name="Wu L."/>
            <person name="Ma J."/>
        </authorList>
    </citation>
    <scope>NUCLEOTIDE SEQUENCE [LARGE SCALE GENOMIC DNA]</scope>
    <source>
        <strain evidence="2">CCUG 37865</strain>
    </source>
</reference>
<organism evidence="1 2">
    <name type="scientific">Gracilibacillus xinjiangensis</name>
    <dbReference type="NCBI Taxonomy" id="1193282"/>
    <lineage>
        <taxon>Bacteria</taxon>
        <taxon>Bacillati</taxon>
        <taxon>Bacillota</taxon>
        <taxon>Bacilli</taxon>
        <taxon>Bacillales</taxon>
        <taxon>Bacillaceae</taxon>
        <taxon>Gracilibacillus</taxon>
    </lineage>
</organism>
<dbReference type="EMBL" id="JBHSDT010000008">
    <property type="protein sequence ID" value="MFC4404889.1"/>
    <property type="molecule type" value="Genomic_DNA"/>
</dbReference>
<protein>
    <submittedName>
        <fullName evidence="1">Uncharacterized protein</fullName>
    </submittedName>
</protein>
<sequence>MVPKEAKGKKKFFNIPKEDEIHFILEEKEKAEKEKVANKVLQELAKKYEGENK</sequence>
<evidence type="ECO:0000313" key="2">
    <source>
        <dbReference type="Proteomes" id="UP001595882"/>
    </source>
</evidence>
<name>A0ABV8X3N1_9BACI</name>
<dbReference type="Proteomes" id="UP001595882">
    <property type="component" value="Unassembled WGS sequence"/>
</dbReference>
<dbReference type="RefSeq" id="WP_390253939.1">
    <property type="nucleotide sequence ID" value="NZ_JBHSDT010000008.1"/>
</dbReference>